<feature type="region of interest" description="Disordered" evidence="1">
    <location>
        <begin position="1"/>
        <end position="35"/>
    </location>
</feature>
<evidence type="ECO:0000256" key="1">
    <source>
        <dbReference type="SAM" id="MobiDB-lite"/>
    </source>
</evidence>
<dbReference type="Proteomes" id="UP000037035">
    <property type="component" value="Unassembled WGS sequence"/>
</dbReference>
<reference evidence="2 3" key="1">
    <citation type="submission" date="2015-08" db="EMBL/GenBank/DDBJ databases">
        <title>Next Generation Sequencing and Analysis of the Genome of Puccinia sorghi L Schw, the Causal Agent of Maize Common Rust.</title>
        <authorList>
            <person name="Rochi L."/>
            <person name="Burguener G."/>
            <person name="Darino M."/>
            <person name="Turjanski A."/>
            <person name="Kreff E."/>
            <person name="Dieguez M.J."/>
            <person name="Sacco F."/>
        </authorList>
    </citation>
    <scope>NUCLEOTIDE SEQUENCE [LARGE SCALE GENOMIC DNA]</scope>
    <source>
        <strain evidence="2 3">RO10H11247</strain>
    </source>
</reference>
<name>A0A0L6UJ07_9BASI</name>
<sequence>MAVDSMITPSRKALASTPRRVWSPTGAKNSMKKATRNSRITFARYRWSHINSLQSNCRLMQSSISHRVETVTRSYWPAPDSASPSGTGKTSTSAHFRFKDYGIFRPTYGKLGPQLLFQNNNPLLLLSATWWPVAVEATKTSLKMTDQTVDILRGELTRIKAVIFY</sequence>
<gene>
    <name evidence="2" type="ORF">VP01_55g2</name>
</gene>
<protein>
    <submittedName>
        <fullName evidence="2">Uncharacterized protein</fullName>
    </submittedName>
</protein>
<dbReference type="VEuPathDB" id="FungiDB:VP01_55g2"/>
<evidence type="ECO:0000313" key="3">
    <source>
        <dbReference type="Proteomes" id="UP000037035"/>
    </source>
</evidence>
<keyword evidence="3" id="KW-1185">Reference proteome</keyword>
<comment type="caution">
    <text evidence="2">The sequence shown here is derived from an EMBL/GenBank/DDBJ whole genome shotgun (WGS) entry which is preliminary data.</text>
</comment>
<dbReference type="AlphaFoldDB" id="A0A0L6UJ07"/>
<dbReference type="OrthoDB" id="5409596at2759"/>
<proteinExistence type="predicted"/>
<evidence type="ECO:0000313" key="2">
    <source>
        <dbReference type="EMBL" id="KNZ48524.1"/>
    </source>
</evidence>
<dbReference type="STRING" id="27349.A0A0L6UJ07"/>
<accession>A0A0L6UJ07</accession>
<organism evidence="2 3">
    <name type="scientific">Puccinia sorghi</name>
    <dbReference type="NCBI Taxonomy" id="27349"/>
    <lineage>
        <taxon>Eukaryota</taxon>
        <taxon>Fungi</taxon>
        <taxon>Dikarya</taxon>
        <taxon>Basidiomycota</taxon>
        <taxon>Pucciniomycotina</taxon>
        <taxon>Pucciniomycetes</taxon>
        <taxon>Pucciniales</taxon>
        <taxon>Pucciniaceae</taxon>
        <taxon>Puccinia</taxon>
    </lineage>
</organism>
<dbReference type="EMBL" id="LAVV01010830">
    <property type="protein sequence ID" value="KNZ48524.1"/>
    <property type="molecule type" value="Genomic_DNA"/>
</dbReference>